<evidence type="ECO:0000313" key="4">
    <source>
        <dbReference type="Proteomes" id="UP000216913"/>
    </source>
</evidence>
<keyword evidence="2" id="KW-0732">Signal</keyword>
<protein>
    <submittedName>
        <fullName evidence="3">ABC transporter substrate-binding protein</fullName>
    </submittedName>
</protein>
<feature type="chain" id="PRO_5013125411" evidence="2">
    <location>
        <begin position="25"/>
        <end position="322"/>
    </location>
</feature>
<keyword evidence="4" id="KW-1185">Reference proteome</keyword>
<organism evidence="3 4">
    <name type="scientific">Bordetella genomosp. 5</name>
    <dbReference type="NCBI Taxonomy" id="1395608"/>
    <lineage>
        <taxon>Bacteria</taxon>
        <taxon>Pseudomonadati</taxon>
        <taxon>Pseudomonadota</taxon>
        <taxon>Betaproteobacteria</taxon>
        <taxon>Burkholderiales</taxon>
        <taxon>Alcaligenaceae</taxon>
        <taxon>Bordetella</taxon>
    </lineage>
</organism>
<dbReference type="AlphaFoldDB" id="A0A261TBH7"/>
<dbReference type="OrthoDB" id="8678477at2"/>
<comment type="similarity">
    <text evidence="1">Belongs to the UPF0065 (bug) family.</text>
</comment>
<evidence type="ECO:0000313" key="3">
    <source>
        <dbReference type="EMBL" id="OZI46637.1"/>
    </source>
</evidence>
<dbReference type="PANTHER" id="PTHR42928:SF5">
    <property type="entry name" value="BLR1237 PROTEIN"/>
    <property type="match status" value="1"/>
</dbReference>
<dbReference type="Gene3D" id="3.40.190.150">
    <property type="entry name" value="Bordetella uptake gene, domain 1"/>
    <property type="match status" value="1"/>
</dbReference>
<dbReference type="PIRSF" id="PIRSF017082">
    <property type="entry name" value="YflP"/>
    <property type="match status" value="1"/>
</dbReference>
<dbReference type="EMBL" id="NEVP01000011">
    <property type="protein sequence ID" value="OZI46637.1"/>
    <property type="molecule type" value="Genomic_DNA"/>
</dbReference>
<sequence>MKLAITRRLLAAATLFCATAGAQAAWPDRPIRIIVPSAAGGSPDILARFIGAELSKRLGQSVVIENRAGAGGNIGMQALVSAPADGYTIAYGNNATLATNEFLFSKLPYDPATLVPIVQLTLTASLLVVNKDLPVKTVPELIAYAKARPNQVFFASGGLGTSGHLGGELFKTEAGISTVHVPYKGGAQAMNDLVGNQVQYMFDNFSSAGPNVQSGAVRALAVTSKARSPNFPDLPTMQEAGIAGFEITAWGALVAAPGTPPEIVARLNKEVNAALQDEKVREQILSTGSTPVGGSPDDLRRQIESERVRWGDIVKKSGAKVD</sequence>
<dbReference type="SUPFAM" id="SSF53850">
    <property type="entry name" value="Periplasmic binding protein-like II"/>
    <property type="match status" value="1"/>
</dbReference>
<comment type="caution">
    <text evidence="3">The sequence shown here is derived from an EMBL/GenBank/DDBJ whole genome shotgun (WGS) entry which is preliminary data.</text>
</comment>
<evidence type="ECO:0000256" key="1">
    <source>
        <dbReference type="ARBA" id="ARBA00006987"/>
    </source>
</evidence>
<proteinExistence type="inferred from homology"/>
<reference evidence="3 4" key="1">
    <citation type="submission" date="2017-05" db="EMBL/GenBank/DDBJ databases">
        <title>Complete and WGS of Bordetella genogroups.</title>
        <authorList>
            <person name="Spilker T."/>
            <person name="LiPuma J."/>
        </authorList>
    </citation>
    <scope>NUCLEOTIDE SEQUENCE [LARGE SCALE GENOMIC DNA]</scope>
    <source>
        <strain evidence="3 4">AU10456</strain>
    </source>
</reference>
<dbReference type="Pfam" id="PF03401">
    <property type="entry name" value="TctC"/>
    <property type="match status" value="1"/>
</dbReference>
<feature type="signal peptide" evidence="2">
    <location>
        <begin position="1"/>
        <end position="24"/>
    </location>
</feature>
<gene>
    <name evidence="3" type="ORF">CAL25_18235</name>
</gene>
<dbReference type="CDD" id="cd07012">
    <property type="entry name" value="PBP2_Bug_TTT"/>
    <property type="match status" value="1"/>
</dbReference>
<dbReference type="Gene3D" id="3.40.190.10">
    <property type="entry name" value="Periplasmic binding protein-like II"/>
    <property type="match status" value="1"/>
</dbReference>
<dbReference type="InterPro" id="IPR042100">
    <property type="entry name" value="Bug_dom1"/>
</dbReference>
<accession>A0A261TBH7</accession>
<dbReference type="InterPro" id="IPR005064">
    <property type="entry name" value="BUG"/>
</dbReference>
<name>A0A261TBH7_9BORD</name>
<dbReference type="PANTHER" id="PTHR42928">
    <property type="entry name" value="TRICARBOXYLATE-BINDING PROTEIN"/>
    <property type="match status" value="1"/>
</dbReference>
<dbReference type="Proteomes" id="UP000216913">
    <property type="component" value="Unassembled WGS sequence"/>
</dbReference>
<evidence type="ECO:0000256" key="2">
    <source>
        <dbReference type="SAM" id="SignalP"/>
    </source>
</evidence>
<dbReference type="RefSeq" id="WP_094802444.1">
    <property type="nucleotide sequence ID" value="NZ_NEVN01000009.1"/>
</dbReference>